<dbReference type="GO" id="GO:0015648">
    <property type="term" value="F:lipid-linked peptidoglycan transporter activity"/>
    <property type="evidence" value="ECO:0007669"/>
    <property type="project" value="TreeGrafter"/>
</dbReference>
<proteinExistence type="predicted"/>
<evidence type="ECO:0008006" key="9">
    <source>
        <dbReference type="Google" id="ProtNLM"/>
    </source>
</evidence>
<dbReference type="GO" id="GO:0051301">
    <property type="term" value="P:cell division"/>
    <property type="evidence" value="ECO:0007669"/>
    <property type="project" value="InterPro"/>
</dbReference>
<dbReference type="AlphaFoldDB" id="A0A1G1Z3G1"/>
<protein>
    <recommendedName>
        <fullName evidence="9">Rod shape-determining protein RodA</fullName>
    </recommendedName>
</protein>
<feature type="transmembrane region" description="Helical" evidence="6">
    <location>
        <begin position="297"/>
        <end position="324"/>
    </location>
</feature>
<feature type="transmembrane region" description="Helical" evidence="6">
    <location>
        <begin position="264"/>
        <end position="285"/>
    </location>
</feature>
<comment type="caution">
    <text evidence="7">The sequence shown here is derived from an EMBL/GenBank/DDBJ whole genome shotgun (WGS) entry which is preliminary data.</text>
</comment>
<feature type="transmembrane region" description="Helical" evidence="6">
    <location>
        <begin position="33"/>
        <end position="54"/>
    </location>
</feature>
<organism evidence="7 8">
    <name type="scientific">Candidatus Colwellbacteria bacterium RIFCSPHIGHO2_12_FULL_43_12</name>
    <dbReference type="NCBI Taxonomy" id="1797688"/>
    <lineage>
        <taxon>Bacteria</taxon>
        <taxon>Candidatus Colwelliibacteriota</taxon>
    </lineage>
</organism>
<evidence type="ECO:0000256" key="2">
    <source>
        <dbReference type="ARBA" id="ARBA00022692"/>
    </source>
</evidence>
<keyword evidence="3" id="KW-0133">Cell shape</keyword>
<accession>A0A1G1Z3G1</accession>
<name>A0A1G1Z3G1_9BACT</name>
<evidence type="ECO:0000256" key="5">
    <source>
        <dbReference type="ARBA" id="ARBA00023136"/>
    </source>
</evidence>
<keyword evidence="2 6" id="KW-0812">Transmembrane</keyword>
<dbReference type="GO" id="GO:0005886">
    <property type="term" value="C:plasma membrane"/>
    <property type="evidence" value="ECO:0007669"/>
    <property type="project" value="TreeGrafter"/>
</dbReference>
<evidence type="ECO:0000256" key="3">
    <source>
        <dbReference type="ARBA" id="ARBA00022960"/>
    </source>
</evidence>
<dbReference type="PANTHER" id="PTHR30474">
    <property type="entry name" value="CELL CYCLE PROTEIN"/>
    <property type="match status" value="1"/>
</dbReference>
<dbReference type="GO" id="GO:0008360">
    <property type="term" value="P:regulation of cell shape"/>
    <property type="evidence" value="ECO:0007669"/>
    <property type="project" value="UniProtKB-KW"/>
</dbReference>
<dbReference type="GO" id="GO:0032153">
    <property type="term" value="C:cell division site"/>
    <property type="evidence" value="ECO:0007669"/>
    <property type="project" value="TreeGrafter"/>
</dbReference>
<feature type="transmembrane region" description="Helical" evidence="6">
    <location>
        <begin position="180"/>
        <end position="198"/>
    </location>
</feature>
<evidence type="ECO:0000256" key="4">
    <source>
        <dbReference type="ARBA" id="ARBA00022989"/>
    </source>
</evidence>
<evidence type="ECO:0000313" key="8">
    <source>
        <dbReference type="Proteomes" id="UP000178259"/>
    </source>
</evidence>
<sequence length="358" mass="39793">MKLTDKLDFWLLGPVLYLMFAGLLIIYSVDVNLFFKQLIWVLLGIAVIFSFHYFNLRAILSYRWMILAFYILMVLMLAVTYFVARPIAGTKGWISLGPAQIQPSEFMKAALIILFSRFFATRHVSIASWRIIIGSVIYIILPVALVLLQPDLGTALIILGIWFGYLLVSELPLRKTMGFIGLFLITLGLAWNFGLASYQKERVLALFDPTRDPLGINYSVIQSKIAIGSAGFWGKGFEQGTQIQLGFLPASTTDFVFASFTEEWGLLGALTIIAAFLMLLFRISFIGERQTDNFYKFICLGTLIVILLHLTVNLGSTLGLLPVVGVGLPFVSYGGSNLLTLSLLIGIIHHIAGKRAGF</sequence>
<dbReference type="PANTHER" id="PTHR30474:SF1">
    <property type="entry name" value="PEPTIDOGLYCAN GLYCOSYLTRANSFERASE MRDB"/>
    <property type="match status" value="1"/>
</dbReference>
<reference evidence="7 8" key="1">
    <citation type="journal article" date="2016" name="Nat. Commun.">
        <title>Thousands of microbial genomes shed light on interconnected biogeochemical processes in an aquifer system.</title>
        <authorList>
            <person name="Anantharaman K."/>
            <person name="Brown C.T."/>
            <person name="Hug L.A."/>
            <person name="Sharon I."/>
            <person name="Castelle C.J."/>
            <person name="Probst A.J."/>
            <person name="Thomas B.C."/>
            <person name="Singh A."/>
            <person name="Wilkins M.J."/>
            <person name="Karaoz U."/>
            <person name="Brodie E.L."/>
            <person name="Williams K.H."/>
            <person name="Hubbard S.S."/>
            <person name="Banfield J.F."/>
        </authorList>
    </citation>
    <scope>NUCLEOTIDE SEQUENCE [LARGE SCALE GENOMIC DNA]</scope>
</reference>
<feature type="transmembrane region" description="Helical" evidence="6">
    <location>
        <begin position="330"/>
        <end position="352"/>
    </location>
</feature>
<keyword evidence="4 6" id="KW-1133">Transmembrane helix</keyword>
<comment type="subcellular location">
    <subcellularLocation>
        <location evidence="1">Membrane</location>
        <topology evidence="1">Multi-pass membrane protein</topology>
    </subcellularLocation>
</comment>
<feature type="transmembrane region" description="Helical" evidence="6">
    <location>
        <begin position="7"/>
        <end position="27"/>
    </location>
</feature>
<feature type="transmembrane region" description="Helical" evidence="6">
    <location>
        <begin position="104"/>
        <end position="120"/>
    </location>
</feature>
<dbReference type="EMBL" id="MHIW01000003">
    <property type="protein sequence ID" value="OGY59064.1"/>
    <property type="molecule type" value="Genomic_DNA"/>
</dbReference>
<keyword evidence="5 6" id="KW-0472">Membrane</keyword>
<feature type="transmembrane region" description="Helical" evidence="6">
    <location>
        <begin position="152"/>
        <end position="168"/>
    </location>
</feature>
<dbReference type="InterPro" id="IPR001182">
    <property type="entry name" value="FtsW/RodA"/>
</dbReference>
<evidence type="ECO:0000256" key="1">
    <source>
        <dbReference type="ARBA" id="ARBA00004141"/>
    </source>
</evidence>
<dbReference type="Pfam" id="PF01098">
    <property type="entry name" value="FTSW_RODA_SPOVE"/>
    <property type="match status" value="1"/>
</dbReference>
<dbReference type="Proteomes" id="UP000178259">
    <property type="component" value="Unassembled WGS sequence"/>
</dbReference>
<gene>
    <name evidence="7" type="ORF">A3E61_01465</name>
</gene>
<feature type="transmembrane region" description="Helical" evidence="6">
    <location>
        <begin position="66"/>
        <end position="84"/>
    </location>
</feature>
<evidence type="ECO:0000256" key="6">
    <source>
        <dbReference type="SAM" id="Phobius"/>
    </source>
</evidence>
<evidence type="ECO:0000313" key="7">
    <source>
        <dbReference type="EMBL" id="OGY59064.1"/>
    </source>
</evidence>
<feature type="transmembrane region" description="Helical" evidence="6">
    <location>
        <begin position="127"/>
        <end position="146"/>
    </location>
</feature>